<keyword evidence="2" id="KW-1185">Reference proteome</keyword>
<evidence type="ECO:0000313" key="2">
    <source>
        <dbReference type="Proteomes" id="UP001497700"/>
    </source>
</evidence>
<dbReference type="Proteomes" id="UP001497700">
    <property type="component" value="Unassembled WGS sequence"/>
</dbReference>
<dbReference type="EMBL" id="MU393583">
    <property type="protein sequence ID" value="KAI4860512.1"/>
    <property type="molecule type" value="Genomic_DNA"/>
</dbReference>
<gene>
    <name evidence="1" type="ORF">F4820DRAFT_436580</name>
</gene>
<comment type="caution">
    <text evidence="1">The sequence shown here is derived from an EMBL/GenBank/DDBJ whole genome shotgun (WGS) entry which is preliminary data.</text>
</comment>
<sequence length="827" mass="90989">MPLRTLIQLRRPIWPNSEDSIGKEFGEIPKTKLSYWEATGPAQTAYQKLLPDVLNVLAEKQGPIPNSDFVWFSLYMVGLSPSTAAPYIMFASEQRSQRRRAMNYVKNSKILDGYPGMQVGEWPEAPHIGRQEQKGSSRVWTYRELETPNSITADSLVSVGFQTSAILSFHYPDRTVKATASVEVEIDNISYYFVPSHVLLPPHPTIATKNEAPEEIDNEGFDFGNLMEDEYLSEDDHLSTSLGSISSSSSSTPNPEEQSLNCDFESVSSNIIAQLTPMPHPSDQAESNAHGDETSTSCAVVSIDLDYALCRVTDNDTKVSSIHLRVLPSITESLAEPDENGTQVRVLTVHGLVNGHLSRTLTHVRLPHSSSYQEVYVAHFNSPVLAGDCGAMVYADPDGQVFGHIITGSASSTGRTAFVMPVKRVHEDISRRLSMLRRTRSRRTADASRISRTDRINVSGDGNAGRGLYSPPADDSSTGTPSAGMANDNHLSTLSNLEYPARSSMMPPLSPSWTPSPSTSFTNLRGIEAQHYGKTQGGYHIPPLQPMTTNGQLVYRDSDSPIKIDIHGTIDKGFFPSEGDWNCYRRNYFSCMCAFTLTPHYVDAAIQYTPSGSSTSYQVFGFSMSISAVVSGSESHSVGLIQHTPMGGKRPVLGLEKVRLTPKPSTQPSTQPHSPRIYHEHHAMTSGARAMYEGSYSQADQGSYPMEHIFERIQFKQATANNGRRRAVQQYFHLVVELYVDVGSRSPDQWLKVAQRKSAQLIVRGRSPGHYQTERRESTSSGPGESSGMGGEAAQGIEMSSHRDEHDAMTSSKSSSRSRSPTAIRGY</sequence>
<name>A0ACB9YM83_9PEZI</name>
<organism evidence="1 2">
    <name type="scientific">Hypoxylon rubiginosum</name>
    <dbReference type="NCBI Taxonomy" id="110542"/>
    <lineage>
        <taxon>Eukaryota</taxon>
        <taxon>Fungi</taxon>
        <taxon>Dikarya</taxon>
        <taxon>Ascomycota</taxon>
        <taxon>Pezizomycotina</taxon>
        <taxon>Sordariomycetes</taxon>
        <taxon>Xylariomycetidae</taxon>
        <taxon>Xylariales</taxon>
        <taxon>Hypoxylaceae</taxon>
        <taxon>Hypoxylon</taxon>
    </lineage>
</organism>
<reference evidence="1 2" key="1">
    <citation type="journal article" date="2022" name="New Phytol.">
        <title>Ecological generalism drives hyperdiversity of secondary metabolite gene clusters in xylarialean endophytes.</title>
        <authorList>
            <person name="Franco M.E.E."/>
            <person name="Wisecaver J.H."/>
            <person name="Arnold A.E."/>
            <person name="Ju Y.M."/>
            <person name="Slot J.C."/>
            <person name="Ahrendt S."/>
            <person name="Moore L.P."/>
            <person name="Eastman K.E."/>
            <person name="Scott K."/>
            <person name="Konkel Z."/>
            <person name="Mondo S.J."/>
            <person name="Kuo A."/>
            <person name="Hayes R.D."/>
            <person name="Haridas S."/>
            <person name="Andreopoulos B."/>
            <person name="Riley R."/>
            <person name="LaButti K."/>
            <person name="Pangilinan J."/>
            <person name="Lipzen A."/>
            <person name="Amirebrahimi M."/>
            <person name="Yan J."/>
            <person name="Adam C."/>
            <person name="Keymanesh K."/>
            <person name="Ng V."/>
            <person name="Louie K."/>
            <person name="Northen T."/>
            <person name="Drula E."/>
            <person name="Henrissat B."/>
            <person name="Hsieh H.M."/>
            <person name="Youens-Clark K."/>
            <person name="Lutzoni F."/>
            <person name="Miadlikowska J."/>
            <person name="Eastwood D.C."/>
            <person name="Hamelin R.C."/>
            <person name="Grigoriev I.V."/>
            <person name="U'Ren J.M."/>
        </authorList>
    </citation>
    <scope>NUCLEOTIDE SEQUENCE [LARGE SCALE GENOMIC DNA]</scope>
    <source>
        <strain evidence="1 2">CBS 119005</strain>
    </source>
</reference>
<proteinExistence type="predicted"/>
<protein>
    <submittedName>
        <fullName evidence="1">Uncharacterized protein</fullName>
    </submittedName>
</protein>
<accession>A0ACB9YM83</accession>
<evidence type="ECO:0000313" key="1">
    <source>
        <dbReference type="EMBL" id="KAI4860512.1"/>
    </source>
</evidence>